<evidence type="ECO:0000256" key="3">
    <source>
        <dbReference type="ARBA" id="ARBA00022603"/>
    </source>
</evidence>
<reference evidence="7" key="1">
    <citation type="submission" date="2023-03" db="EMBL/GenBank/DDBJ databases">
        <title>Lomoglobus Profundus gen. nov., sp. nov., a novel member of the phylum Verrucomicrobia, isolated from deep-marine sediment of South China Sea.</title>
        <authorList>
            <person name="Ahmad T."/>
            <person name="Ishaq S.E."/>
            <person name="Wang F."/>
        </authorList>
    </citation>
    <scope>NUCLEOTIDE SEQUENCE</scope>
    <source>
        <strain evidence="7">LMO-M01</strain>
    </source>
</reference>
<comment type="function">
    <text evidence="6">Methylates ribosomal protein L11.</text>
</comment>
<dbReference type="CDD" id="cd02440">
    <property type="entry name" value="AdoMet_MTases"/>
    <property type="match status" value="1"/>
</dbReference>
<name>A0AAE9ZVQ8_9BACT</name>
<dbReference type="PANTHER" id="PTHR43648">
    <property type="entry name" value="ELECTRON TRANSFER FLAVOPROTEIN BETA SUBUNIT LYSINE METHYLTRANSFERASE"/>
    <property type="match status" value="1"/>
</dbReference>
<accession>A0AAE9ZVQ8</accession>
<keyword evidence="7" id="KW-0689">Ribosomal protein</keyword>
<feature type="binding site" evidence="6">
    <location>
        <position position="156"/>
    </location>
    <ligand>
        <name>S-adenosyl-L-methionine</name>
        <dbReference type="ChEBI" id="CHEBI:59789"/>
    </ligand>
</feature>
<dbReference type="Pfam" id="PF06325">
    <property type="entry name" value="PrmA"/>
    <property type="match status" value="1"/>
</dbReference>
<dbReference type="InterPro" id="IPR050078">
    <property type="entry name" value="Ribosomal_L11_MeTrfase_PrmA"/>
</dbReference>
<dbReference type="GO" id="GO:0005737">
    <property type="term" value="C:cytoplasm"/>
    <property type="evidence" value="ECO:0007669"/>
    <property type="project" value="UniProtKB-SubCell"/>
</dbReference>
<evidence type="ECO:0000256" key="1">
    <source>
        <dbReference type="ARBA" id="ARBA00009741"/>
    </source>
</evidence>
<proteinExistence type="inferred from homology"/>
<comment type="similarity">
    <text evidence="1 6">Belongs to the methyltransferase superfamily. PrmA family.</text>
</comment>
<organism evidence="7 8">
    <name type="scientific">Synoicihabitans lomoniglobus</name>
    <dbReference type="NCBI Taxonomy" id="2909285"/>
    <lineage>
        <taxon>Bacteria</taxon>
        <taxon>Pseudomonadati</taxon>
        <taxon>Verrucomicrobiota</taxon>
        <taxon>Opitutia</taxon>
        <taxon>Opitutales</taxon>
        <taxon>Opitutaceae</taxon>
        <taxon>Synoicihabitans</taxon>
    </lineage>
</organism>
<feature type="binding site" evidence="6">
    <location>
        <position position="222"/>
    </location>
    <ligand>
        <name>S-adenosyl-L-methionine</name>
        <dbReference type="ChEBI" id="CHEBI:59789"/>
    </ligand>
</feature>
<protein>
    <recommendedName>
        <fullName evidence="6">Ribosomal protein L11 methyltransferase</fullName>
        <shortName evidence="6">L11 Mtase</shortName>
        <ecNumber evidence="6">2.1.1.-</ecNumber>
    </recommendedName>
</protein>
<evidence type="ECO:0000313" key="7">
    <source>
        <dbReference type="EMBL" id="WED63974.1"/>
    </source>
</evidence>
<keyword evidence="8" id="KW-1185">Reference proteome</keyword>
<gene>
    <name evidence="6" type="primary">prmA</name>
    <name evidence="7" type="ORF">PXH66_16675</name>
</gene>
<comment type="subcellular location">
    <subcellularLocation>
        <location evidence="6">Cytoplasm</location>
    </subcellularLocation>
</comment>
<dbReference type="InterPro" id="IPR004498">
    <property type="entry name" value="Ribosomal_PrmA_MeTrfase"/>
</dbReference>
<dbReference type="GO" id="GO:0005840">
    <property type="term" value="C:ribosome"/>
    <property type="evidence" value="ECO:0007669"/>
    <property type="project" value="UniProtKB-KW"/>
</dbReference>
<feature type="binding site" evidence="6">
    <location>
        <position position="132"/>
    </location>
    <ligand>
        <name>S-adenosyl-L-methionine</name>
        <dbReference type="ChEBI" id="CHEBI:59789"/>
    </ligand>
</feature>
<dbReference type="InterPro" id="IPR029063">
    <property type="entry name" value="SAM-dependent_MTases_sf"/>
</dbReference>
<dbReference type="PANTHER" id="PTHR43648:SF1">
    <property type="entry name" value="ELECTRON TRANSFER FLAVOPROTEIN BETA SUBUNIT LYSINE METHYLTRANSFERASE"/>
    <property type="match status" value="1"/>
</dbReference>
<dbReference type="PIRSF" id="PIRSF000401">
    <property type="entry name" value="RPL11_MTase"/>
    <property type="match status" value="1"/>
</dbReference>
<keyword evidence="7" id="KW-0687">Ribonucleoprotein</keyword>
<feature type="binding site" evidence="6">
    <location>
        <position position="178"/>
    </location>
    <ligand>
        <name>S-adenosyl-L-methionine</name>
        <dbReference type="ChEBI" id="CHEBI:59789"/>
    </ligand>
</feature>
<keyword evidence="3 6" id="KW-0489">Methyltransferase</keyword>
<keyword evidence="4 6" id="KW-0808">Transferase</keyword>
<dbReference type="Gene3D" id="3.40.50.150">
    <property type="entry name" value="Vaccinia Virus protein VP39"/>
    <property type="match status" value="1"/>
</dbReference>
<dbReference type="SUPFAM" id="SSF53335">
    <property type="entry name" value="S-adenosyl-L-methionine-dependent methyltransferases"/>
    <property type="match status" value="1"/>
</dbReference>
<dbReference type="KEGG" id="slom:PXH66_16675"/>
<dbReference type="RefSeq" id="WP_330930679.1">
    <property type="nucleotide sequence ID" value="NZ_CP119075.1"/>
</dbReference>
<dbReference type="GO" id="GO:0032259">
    <property type="term" value="P:methylation"/>
    <property type="evidence" value="ECO:0007669"/>
    <property type="project" value="UniProtKB-KW"/>
</dbReference>
<dbReference type="EMBL" id="CP119075">
    <property type="protein sequence ID" value="WED63974.1"/>
    <property type="molecule type" value="Genomic_DNA"/>
</dbReference>
<keyword evidence="2 6" id="KW-0963">Cytoplasm</keyword>
<evidence type="ECO:0000256" key="2">
    <source>
        <dbReference type="ARBA" id="ARBA00022490"/>
    </source>
</evidence>
<comment type="catalytic activity">
    <reaction evidence="6">
        <text>L-lysyl-[protein] + 3 S-adenosyl-L-methionine = N(6),N(6),N(6)-trimethyl-L-lysyl-[protein] + 3 S-adenosyl-L-homocysteine + 3 H(+)</text>
        <dbReference type="Rhea" id="RHEA:54192"/>
        <dbReference type="Rhea" id="RHEA-COMP:9752"/>
        <dbReference type="Rhea" id="RHEA-COMP:13826"/>
        <dbReference type="ChEBI" id="CHEBI:15378"/>
        <dbReference type="ChEBI" id="CHEBI:29969"/>
        <dbReference type="ChEBI" id="CHEBI:57856"/>
        <dbReference type="ChEBI" id="CHEBI:59789"/>
        <dbReference type="ChEBI" id="CHEBI:61961"/>
    </reaction>
</comment>
<evidence type="ECO:0000313" key="8">
    <source>
        <dbReference type="Proteomes" id="UP001218638"/>
    </source>
</evidence>
<dbReference type="Proteomes" id="UP001218638">
    <property type="component" value="Chromosome"/>
</dbReference>
<dbReference type="EC" id="2.1.1.-" evidence="6"/>
<evidence type="ECO:0000256" key="6">
    <source>
        <dbReference type="HAMAP-Rule" id="MF_00735"/>
    </source>
</evidence>
<keyword evidence="5 6" id="KW-0949">S-adenosyl-L-methionine</keyword>
<dbReference type="AlphaFoldDB" id="A0AAE9ZVQ8"/>
<dbReference type="HAMAP" id="MF_00735">
    <property type="entry name" value="Methyltr_PrmA"/>
    <property type="match status" value="1"/>
</dbReference>
<evidence type="ECO:0000256" key="5">
    <source>
        <dbReference type="ARBA" id="ARBA00022691"/>
    </source>
</evidence>
<evidence type="ECO:0000256" key="4">
    <source>
        <dbReference type="ARBA" id="ARBA00022679"/>
    </source>
</evidence>
<dbReference type="GO" id="GO:0008276">
    <property type="term" value="F:protein methyltransferase activity"/>
    <property type="evidence" value="ECO:0007669"/>
    <property type="project" value="UniProtKB-UniRule"/>
</dbReference>
<sequence length="287" mass="31560">MNLCEIKATLPVDTVDAVDDLLLERGDARWSVMHDVLIPAAWLIGMFESRPDAEAAWTDLASELTGAGEPEFRNLGDEDWRNSYKLHFKPWQCGRLHWVPVWERETYALPAGDVAIWLDPGMAFGTGNHETTRLCCERLVEWAKTAPTEARVIDAGCGSGILAISAARLGFSDIRGFDNDVEAVRISDENAALNDLTGVIRFYEGDLVSGFSGEPGDLIFANILGHVLMQFVPELVTAVAPGGLLVLSGILAYELDQVRDAFTSAVPTWEVQTRIMGEWADVALRRV</sequence>